<organism evidence="1 2">
    <name type="scientific">Rhodovulum steppense</name>
    <dbReference type="NCBI Taxonomy" id="540251"/>
    <lineage>
        <taxon>Bacteria</taxon>
        <taxon>Pseudomonadati</taxon>
        <taxon>Pseudomonadota</taxon>
        <taxon>Alphaproteobacteria</taxon>
        <taxon>Rhodobacterales</taxon>
        <taxon>Paracoccaceae</taxon>
        <taxon>Rhodovulum</taxon>
    </lineage>
</organism>
<evidence type="ECO:0000313" key="2">
    <source>
        <dbReference type="Proteomes" id="UP000295277"/>
    </source>
</evidence>
<gene>
    <name evidence="1" type="ORF">EV216_10846</name>
</gene>
<dbReference type="RefSeq" id="WP_165899179.1">
    <property type="nucleotide sequence ID" value="NZ_SLVM01000008.1"/>
</dbReference>
<dbReference type="EMBL" id="SLVM01000008">
    <property type="protein sequence ID" value="TCM85195.1"/>
    <property type="molecule type" value="Genomic_DNA"/>
</dbReference>
<comment type="caution">
    <text evidence="1">The sequence shown here is derived from an EMBL/GenBank/DDBJ whole genome shotgun (WGS) entry which is preliminary data.</text>
</comment>
<evidence type="ECO:0000313" key="1">
    <source>
        <dbReference type="EMBL" id="TCM85195.1"/>
    </source>
</evidence>
<reference evidence="1 2" key="1">
    <citation type="submission" date="2019-03" db="EMBL/GenBank/DDBJ databases">
        <title>Genomic Encyclopedia of Type Strains, Phase IV (KMG-IV): sequencing the most valuable type-strain genomes for metagenomic binning, comparative biology and taxonomic classification.</title>
        <authorList>
            <person name="Goeker M."/>
        </authorList>
    </citation>
    <scope>NUCLEOTIDE SEQUENCE [LARGE SCALE GENOMIC DNA]</scope>
    <source>
        <strain evidence="1 2">DSM 21153</strain>
    </source>
</reference>
<protein>
    <submittedName>
        <fullName evidence="1">Uncharacterized protein</fullName>
    </submittedName>
</protein>
<accession>A0A4R1YVN5</accession>
<name>A0A4R1YVN5_9RHOB</name>
<keyword evidence="2" id="KW-1185">Reference proteome</keyword>
<dbReference type="Proteomes" id="UP000295277">
    <property type="component" value="Unassembled WGS sequence"/>
</dbReference>
<sequence length="57" mass="6287">MSAERLIDSQTVTAVEAAHWAPPVAPMDMPRQLLEAPHHAGVIAWLTRLLLRPVQHG</sequence>
<proteinExistence type="predicted"/>
<dbReference type="AlphaFoldDB" id="A0A4R1YVN5"/>